<dbReference type="Proteomes" id="UP000789405">
    <property type="component" value="Unassembled WGS sequence"/>
</dbReference>
<gene>
    <name evidence="1" type="ORF">DERYTH_LOCUS18406</name>
</gene>
<reference evidence="1" key="1">
    <citation type="submission" date="2021-06" db="EMBL/GenBank/DDBJ databases">
        <authorList>
            <person name="Kallberg Y."/>
            <person name="Tangrot J."/>
            <person name="Rosling A."/>
        </authorList>
    </citation>
    <scope>NUCLEOTIDE SEQUENCE</scope>
    <source>
        <strain evidence="1">MA453B</strain>
    </source>
</reference>
<comment type="caution">
    <text evidence="1">The sequence shown here is derived from an EMBL/GenBank/DDBJ whole genome shotgun (WGS) entry which is preliminary data.</text>
</comment>
<accession>A0A9N9J8F5</accession>
<sequence>DTINIWNNQISNNEQTEFIVQIKEADEMINDLVFTQPHYEMHPSAIYIISIIFVKLTFSFNFSKDYRENTESLLVIDPFQISQTNSSEEEYDKHAQSIEMEIEEMSNLDEDVGCQWIDVTGLPAQTSHLSDTLNPDGFLCEGSLVLNSSNDLQWELTNYTTSYGYPVSRVKCNFIKNWDSNNYDYINYTLHNNLSFVTEPCTRGQSGPLRDW</sequence>
<keyword evidence="2" id="KW-1185">Reference proteome</keyword>
<proteinExistence type="predicted"/>
<organism evidence="1 2">
    <name type="scientific">Dentiscutata erythropus</name>
    <dbReference type="NCBI Taxonomy" id="1348616"/>
    <lineage>
        <taxon>Eukaryota</taxon>
        <taxon>Fungi</taxon>
        <taxon>Fungi incertae sedis</taxon>
        <taxon>Mucoromycota</taxon>
        <taxon>Glomeromycotina</taxon>
        <taxon>Glomeromycetes</taxon>
        <taxon>Diversisporales</taxon>
        <taxon>Gigasporaceae</taxon>
        <taxon>Dentiscutata</taxon>
    </lineage>
</organism>
<evidence type="ECO:0000313" key="2">
    <source>
        <dbReference type="Proteomes" id="UP000789405"/>
    </source>
</evidence>
<protein>
    <submittedName>
        <fullName evidence="1">5485_t:CDS:1</fullName>
    </submittedName>
</protein>
<evidence type="ECO:0000313" key="1">
    <source>
        <dbReference type="EMBL" id="CAG8767866.1"/>
    </source>
</evidence>
<dbReference type="OrthoDB" id="10046034at2759"/>
<feature type="non-terminal residue" evidence="1">
    <location>
        <position position="1"/>
    </location>
</feature>
<name>A0A9N9J8F5_9GLOM</name>
<dbReference type="EMBL" id="CAJVPY010018629">
    <property type="protein sequence ID" value="CAG8767866.1"/>
    <property type="molecule type" value="Genomic_DNA"/>
</dbReference>
<dbReference type="AlphaFoldDB" id="A0A9N9J8F5"/>